<keyword evidence="3" id="KW-0175">Coiled coil</keyword>
<feature type="compositionally biased region" description="Basic and acidic residues" evidence="4">
    <location>
        <begin position="522"/>
        <end position="540"/>
    </location>
</feature>
<proteinExistence type="predicted"/>
<feature type="compositionally biased region" description="Polar residues" evidence="4">
    <location>
        <begin position="456"/>
        <end position="471"/>
    </location>
</feature>
<dbReference type="InterPro" id="IPR011993">
    <property type="entry name" value="PH-like_dom_sf"/>
</dbReference>
<dbReference type="Gene3D" id="2.30.30.40">
    <property type="entry name" value="SH3 Domains"/>
    <property type="match status" value="1"/>
</dbReference>
<dbReference type="SMART" id="SM00326">
    <property type="entry name" value="SH3"/>
    <property type="match status" value="1"/>
</dbReference>
<evidence type="ECO:0000259" key="6">
    <source>
        <dbReference type="PROSITE" id="PS50010"/>
    </source>
</evidence>
<evidence type="ECO:0000313" key="8">
    <source>
        <dbReference type="Proteomes" id="UP000001307"/>
    </source>
</evidence>
<dbReference type="PROSITE" id="PS50010">
    <property type="entry name" value="DH_2"/>
    <property type="match status" value="1"/>
</dbReference>
<feature type="region of interest" description="Disordered" evidence="4">
    <location>
        <begin position="426"/>
        <end position="540"/>
    </location>
</feature>
<dbReference type="Pfam" id="PF00018">
    <property type="entry name" value="SH3_1"/>
    <property type="match status" value="1"/>
</dbReference>
<dbReference type="InterPro" id="IPR036028">
    <property type="entry name" value="SH3-like_dom_sf"/>
</dbReference>
<keyword evidence="8" id="KW-1185">Reference proteome</keyword>
<dbReference type="PANTHER" id="PTHR46026">
    <property type="entry name" value="RHO-TYPE GUANINE NUCLEOTIDE EXCHANGE FACTOR, ISOFORM F"/>
    <property type="match status" value="1"/>
</dbReference>
<dbReference type="SUPFAM" id="SSF48065">
    <property type="entry name" value="DBL homology domain (DH-domain)"/>
    <property type="match status" value="1"/>
</dbReference>
<evidence type="ECO:0000259" key="5">
    <source>
        <dbReference type="PROSITE" id="PS50002"/>
    </source>
</evidence>
<dbReference type="InterPro" id="IPR035899">
    <property type="entry name" value="DBL_dom_sf"/>
</dbReference>
<evidence type="ECO:0000256" key="2">
    <source>
        <dbReference type="PROSITE-ProRule" id="PRU00192"/>
    </source>
</evidence>
<name>E4X7N8_OIKDI</name>
<feature type="coiled-coil region" evidence="3">
    <location>
        <begin position="596"/>
        <end position="651"/>
    </location>
</feature>
<dbReference type="Gene3D" id="1.20.900.10">
    <property type="entry name" value="Dbl homology (DH) domain"/>
    <property type="match status" value="1"/>
</dbReference>
<reference evidence="7" key="1">
    <citation type="journal article" date="2010" name="Science">
        <title>Plasticity of animal genome architecture unmasked by rapid evolution of a pelagic tunicate.</title>
        <authorList>
            <person name="Denoeud F."/>
            <person name="Henriet S."/>
            <person name="Mungpakdee S."/>
            <person name="Aury J.M."/>
            <person name="Da Silva C."/>
            <person name="Brinkmann H."/>
            <person name="Mikhaleva J."/>
            <person name="Olsen L.C."/>
            <person name="Jubin C."/>
            <person name="Canestro C."/>
            <person name="Bouquet J.M."/>
            <person name="Danks G."/>
            <person name="Poulain J."/>
            <person name="Campsteijn C."/>
            <person name="Adamski M."/>
            <person name="Cross I."/>
            <person name="Yadetie F."/>
            <person name="Muffato M."/>
            <person name="Louis A."/>
            <person name="Butcher S."/>
            <person name="Tsagkogeorga G."/>
            <person name="Konrad A."/>
            <person name="Singh S."/>
            <person name="Jensen M.F."/>
            <person name="Cong E.H."/>
            <person name="Eikeseth-Otteraa H."/>
            <person name="Noel B."/>
            <person name="Anthouard V."/>
            <person name="Porcel B.M."/>
            <person name="Kachouri-Lafond R."/>
            <person name="Nishino A."/>
            <person name="Ugolini M."/>
            <person name="Chourrout P."/>
            <person name="Nishida H."/>
            <person name="Aasland R."/>
            <person name="Huzurbazar S."/>
            <person name="Westhof E."/>
            <person name="Delsuc F."/>
            <person name="Lehrach H."/>
            <person name="Reinhardt R."/>
            <person name="Weissenbach J."/>
            <person name="Roy S.W."/>
            <person name="Artiguenave F."/>
            <person name="Postlethwait J.H."/>
            <person name="Manak J.R."/>
            <person name="Thompson E.M."/>
            <person name="Jaillon O."/>
            <person name="Du Pasquier L."/>
            <person name="Boudinot P."/>
            <person name="Liberles D.A."/>
            <person name="Volff J.N."/>
            <person name="Philippe H."/>
            <person name="Lenhard B."/>
            <person name="Roest Crollius H."/>
            <person name="Wincker P."/>
            <person name="Chourrout D."/>
        </authorList>
    </citation>
    <scope>NUCLEOTIDE SEQUENCE [LARGE SCALE GENOMIC DNA]</scope>
</reference>
<dbReference type="GO" id="GO:0005085">
    <property type="term" value="F:guanyl-nucleotide exchange factor activity"/>
    <property type="evidence" value="ECO:0007669"/>
    <property type="project" value="InterPro"/>
</dbReference>
<evidence type="ECO:0000256" key="1">
    <source>
        <dbReference type="ARBA" id="ARBA00022443"/>
    </source>
</evidence>
<evidence type="ECO:0000256" key="4">
    <source>
        <dbReference type="SAM" id="MobiDB-lite"/>
    </source>
</evidence>
<dbReference type="Gene3D" id="2.30.29.30">
    <property type="entry name" value="Pleckstrin-homology domain (PH domain)/Phosphotyrosine-binding domain (PTB)"/>
    <property type="match status" value="1"/>
</dbReference>
<feature type="domain" description="SH3" evidence="5">
    <location>
        <begin position="2"/>
        <end position="63"/>
    </location>
</feature>
<dbReference type="Proteomes" id="UP000001307">
    <property type="component" value="Unassembled WGS sequence"/>
</dbReference>
<dbReference type="SUPFAM" id="SSF50044">
    <property type="entry name" value="SH3-domain"/>
    <property type="match status" value="1"/>
</dbReference>
<dbReference type="InParanoid" id="E4X7N8"/>
<dbReference type="GO" id="GO:0030027">
    <property type="term" value="C:lamellipodium"/>
    <property type="evidence" value="ECO:0007669"/>
    <property type="project" value="TreeGrafter"/>
</dbReference>
<dbReference type="PROSITE" id="PS50002">
    <property type="entry name" value="SH3"/>
    <property type="match status" value="1"/>
</dbReference>
<gene>
    <name evidence="7" type="ORF">GSOID_T00003577001</name>
</gene>
<dbReference type="EMBL" id="FN653028">
    <property type="protein sequence ID" value="CBY18711.1"/>
    <property type="molecule type" value="Genomic_DNA"/>
</dbReference>
<evidence type="ECO:0008006" key="9">
    <source>
        <dbReference type="Google" id="ProtNLM"/>
    </source>
</evidence>
<dbReference type="InterPro" id="IPR000219">
    <property type="entry name" value="DH_dom"/>
</dbReference>
<dbReference type="FunCoup" id="E4X7N8">
    <property type="interactions" value="150"/>
</dbReference>
<keyword evidence="1 2" id="KW-0728">SH3 domain</keyword>
<dbReference type="OrthoDB" id="6019202at2759"/>
<evidence type="ECO:0000313" key="7">
    <source>
        <dbReference type="EMBL" id="CBY18711.1"/>
    </source>
</evidence>
<sequence length="671" mass="76926">MDANNYARAKFSYEPQNADELSLTKGDYVEIFNNDEDEWWEARILTSNDRGWIPKAYLRPLKGQKEQDKVLRLLRKSPKARNSGAEPGEQAPQNDWFKKVYIEVIEDSKKYLRDVEAIRTTCAKVREALGDTAYAVSKLEASSDKLRGVENRIVERFQNDIDAESPSAGKILNETLEEYKNVYESYHVNHPTAVDSLQREEQHLNNLDLNAIRSSWAKPLLRLENFPLRLRDLEKYYGDGNEDRNLLARSIYQIEEVLLQKCQNIRKNKELELAVLQQPIRNWTGEPIDELGSLRLMTPLMIRAGREIKAHNGYGLVFSSAIVLITATDRMSGFVLVANIPKVKLAVSRKSEICVETTGQAGHFWFDFESKEDTDEWWGAMEALNVQISKSLSTNQILHTSDRSSFSEVNGHGNSKSRDRVNIAENNLSVDRRAPRSKSGSPYAVMAPVKHVPIRTSRNPIDYSSYNHNQSSPPPIKLCPSSSTLSTTASSTFCARPTPPYRTTSPKPARSKDRKSKSFRSRTPEHHQTRDTRPNPRDHSIEVMGIYEAYNSTNRRRKNSDPSLMAGRISQIPLANQQSFHRSMEDLMELKIGQLRQEFEEKFDKLKERMESADEDRSLLKATIRATRNNLLEEQATRRRLEAKIQEMINDRNTLELPPESMTFNSHSEDH</sequence>
<feature type="domain" description="DH" evidence="6">
    <location>
        <begin position="96"/>
        <end position="264"/>
    </location>
</feature>
<dbReference type="CDD" id="cd00174">
    <property type="entry name" value="SH3"/>
    <property type="match status" value="1"/>
</dbReference>
<dbReference type="GO" id="GO:0030032">
    <property type="term" value="P:lamellipodium assembly"/>
    <property type="evidence" value="ECO:0007669"/>
    <property type="project" value="TreeGrafter"/>
</dbReference>
<dbReference type="AlphaFoldDB" id="E4X7N8"/>
<organism evidence="7">
    <name type="scientific">Oikopleura dioica</name>
    <name type="common">Tunicate</name>
    <dbReference type="NCBI Taxonomy" id="34765"/>
    <lineage>
        <taxon>Eukaryota</taxon>
        <taxon>Metazoa</taxon>
        <taxon>Chordata</taxon>
        <taxon>Tunicata</taxon>
        <taxon>Appendicularia</taxon>
        <taxon>Copelata</taxon>
        <taxon>Oikopleuridae</taxon>
        <taxon>Oikopleura</taxon>
    </lineage>
</organism>
<dbReference type="InterPro" id="IPR001452">
    <property type="entry name" value="SH3_domain"/>
</dbReference>
<evidence type="ECO:0000256" key="3">
    <source>
        <dbReference type="SAM" id="Coils"/>
    </source>
</evidence>
<protein>
    <recommendedName>
        <fullName evidence="9">SH3 domain-containing protein</fullName>
    </recommendedName>
</protein>
<accession>E4X7N8</accession>
<dbReference type="PANTHER" id="PTHR46026:SF4">
    <property type="entry name" value="PH DOMAIN-CONTAINING PROTEIN"/>
    <property type="match status" value="1"/>
</dbReference>
<dbReference type="SUPFAM" id="SSF50729">
    <property type="entry name" value="PH domain-like"/>
    <property type="match status" value="1"/>
</dbReference>
<feature type="compositionally biased region" description="Low complexity" evidence="4">
    <location>
        <begin position="481"/>
        <end position="492"/>
    </location>
</feature>
<dbReference type="GO" id="GO:0005737">
    <property type="term" value="C:cytoplasm"/>
    <property type="evidence" value="ECO:0007669"/>
    <property type="project" value="TreeGrafter"/>
</dbReference>